<dbReference type="Pfam" id="PF15372">
    <property type="entry name" value="DUF4600"/>
    <property type="match status" value="1"/>
</dbReference>
<organism evidence="3 4">
    <name type="scientific">Pteropus alecto</name>
    <name type="common">Black flying fox</name>
    <dbReference type="NCBI Taxonomy" id="9402"/>
    <lineage>
        <taxon>Eukaryota</taxon>
        <taxon>Metazoa</taxon>
        <taxon>Chordata</taxon>
        <taxon>Craniata</taxon>
        <taxon>Vertebrata</taxon>
        <taxon>Euteleostomi</taxon>
        <taxon>Mammalia</taxon>
        <taxon>Eutheria</taxon>
        <taxon>Laurasiatheria</taxon>
        <taxon>Chiroptera</taxon>
        <taxon>Yinpterochiroptera</taxon>
        <taxon>Pteropodoidea</taxon>
        <taxon>Pteropodidae</taxon>
        <taxon>Pteropodinae</taxon>
        <taxon>Pteropus</taxon>
    </lineage>
</organism>
<reference evidence="4" key="1">
    <citation type="journal article" date="2013" name="Science">
        <title>Comparative analysis of bat genomes provides insight into the evolution of flight and immunity.</title>
        <authorList>
            <person name="Zhang G."/>
            <person name="Cowled C."/>
            <person name="Shi Z."/>
            <person name="Huang Z."/>
            <person name="Bishop-Lilly K.A."/>
            <person name="Fang X."/>
            <person name="Wynne J.W."/>
            <person name="Xiong Z."/>
            <person name="Baker M.L."/>
            <person name="Zhao W."/>
            <person name="Tachedjian M."/>
            <person name="Zhu Y."/>
            <person name="Zhou P."/>
            <person name="Jiang X."/>
            <person name="Ng J."/>
            <person name="Yang L."/>
            <person name="Wu L."/>
            <person name="Xiao J."/>
            <person name="Feng Y."/>
            <person name="Chen Y."/>
            <person name="Sun X."/>
            <person name="Zhang Y."/>
            <person name="Marsh G.A."/>
            <person name="Crameri G."/>
            <person name="Broder C.C."/>
            <person name="Frey K.G."/>
            <person name="Wang L.F."/>
            <person name="Wang J."/>
        </authorList>
    </citation>
    <scope>NUCLEOTIDE SEQUENCE [LARGE SCALE GENOMIC DNA]</scope>
</reference>
<gene>
    <name evidence="3" type="ORF">PAL_GLEAN10001230</name>
</gene>
<dbReference type="InParanoid" id="L5KKR2"/>
<dbReference type="STRING" id="9402.L5KKR2"/>
<dbReference type="OrthoDB" id="6615663at2759"/>
<accession>L5KKR2</accession>
<dbReference type="Proteomes" id="UP000010552">
    <property type="component" value="Unassembled WGS sequence"/>
</dbReference>
<feature type="region of interest" description="Disordered" evidence="2">
    <location>
        <begin position="176"/>
        <end position="214"/>
    </location>
</feature>
<dbReference type="AlphaFoldDB" id="L5KKR2"/>
<keyword evidence="1" id="KW-0175">Coiled coil</keyword>
<feature type="coiled-coil region" evidence="1">
    <location>
        <begin position="62"/>
        <end position="132"/>
    </location>
</feature>
<dbReference type="FunCoup" id="L5KKR2">
    <property type="interactions" value="1"/>
</dbReference>
<protein>
    <recommendedName>
        <fullName evidence="5">Coiled-coil domain-containing protein 169</fullName>
    </recommendedName>
</protein>
<sequence length="214" mass="25091">MGDESGDNFEDMSIDQLKVELLEELHMKDLVQISILELKHKIVELKDKLNTDNECSEWKIRYEIQLEVNDQLKKQIATLKDKLEKVRGNPSDRLSSIRVYERMPVESLITLLKKLEKEKRRLEHQVKHCALRLEEESKAYQKTEDERRICLAEMSQVSGLRKNSRKQQVNQLHRVKENPVKTGRYNTANQKIVNAKRGPAKKSTRSNHLPKLNP</sequence>
<dbReference type="InterPro" id="IPR028022">
    <property type="entry name" value="DUF4600"/>
</dbReference>
<dbReference type="EMBL" id="KB030663">
    <property type="protein sequence ID" value="ELK12145.1"/>
    <property type="molecule type" value="Genomic_DNA"/>
</dbReference>
<evidence type="ECO:0000256" key="1">
    <source>
        <dbReference type="SAM" id="Coils"/>
    </source>
</evidence>
<dbReference type="PANTHER" id="PTHR28671:SF3">
    <property type="entry name" value="COILED-COIL DOMAIN-CONTAINING PROTEIN 169"/>
    <property type="match status" value="1"/>
</dbReference>
<proteinExistence type="predicted"/>
<dbReference type="eggNOG" id="ENOG502S1I0">
    <property type="taxonomic scope" value="Eukaryota"/>
</dbReference>
<evidence type="ECO:0000313" key="4">
    <source>
        <dbReference type="Proteomes" id="UP000010552"/>
    </source>
</evidence>
<keyword evidence="4" id="KW-1185">Reference proteome</keyword>
<evidence type="ECO:0000256" key="2">
    <source>
        <dbReference type="SAM" id="MobiDB-lite"/>
    </source>
</evidence>
<dbReference type="KEGG" id="pale:102888655"/>
<evidence type="ECO:0000313" key="3">
    <source>
        <dbReference type="EMBL" id="ELK12145.1"/>
    </source>
</evidence>
<name>L5KKR2_PTEAL</name>
<evidence type="ECO:0008006" key="5">
    <source>
        <dbReference type="Google" id="ProtNLM"/>
    </source>
</evidence>
<dbReference type="PANTHER" id="PTHR28671">
    <property type="entry name" value="COILED-COIL DOMAIN-CONTAINING PROTEIN 169"/>
    <property type="match status" value="1"/>
</dbReference>